<name>A0A071M6K9_9BURK</name>
<protein>
    <submittedName>
        <fullName evidence="1">Membrane protein</fullName>
    </submittedName>
</protein>
<evidence type="ECO:0000313" key="1">
    <source>
        <dbReference type="EMBL" id="KEA56397.1"/>
    </source>
</evidence>
<dbReference type="AlphaFoldDB" id="A0A071M6K9"/>
<dbReference type="EMBL" id="JJOA01000028">
    <property type="protein sequence ID" value="KEA56397.1"/>
    <property type="molecule type" value="Genomic_DNA"/>
</dbReference>
<sequence length="151" mass="14963">MTRQLIVAVFGSVDTARQAANDFEALSEKNEGFHIENGVVVEKDAAGKLAVLAAESRPFKGGVIGAIAGGLLGLLAGPLGVVTGMAAGAGAGILADAAGNALLDGSFVETVAARLAPGSVAVIVEAKEDTPFSVDNVVTGFGGKVFRQALG</sequence>
<dbReference type="OrthoDB" id="9007245at2"/>
<proteinExistence type="predicted"/>
<gene>
    <name evidence="1" type="ORF">DT99_27430</name>
</gene>
<organism evidence="1">
    <name type="scientific">Burkholderia cenocepacia</name>
    <dbReference type="NCBI Taxonomy" id="95486"/>
    <lineage>
        <taxon>Bacteria</taxon>
        <taxon>Pseudomonadati</taxon>
        <taxon>Pseudomonadota</taxon>
        <taxon>Betaproteobacteria</taxon>
        <taxon>Burkholderiales</taxon>
        <taxon>Burkholderiaceae</taxon>
        <taxon>Burkholderia</taxon>
        <taxon>Burkholderia cepacia complex</taxon>
    </lineage>
</organism>
<reference evidence="1" key="1">
    <citation type="submission" date="2014-04" db="EMBL/GenBank/DDBJ databases">
        <title>In planta biocontrol of soil-borne Fusarium wilt of banana through a plant endophytic bacterium, Burkholderia cenocepacia 869T2.</title>
        <authorList>
            <person name="Ho Y.-N."/>
            <person name="Chiang H.-M."/>
            <person name="Chao C.-P."/>
            <person name="Su C.-C."/>
            <person name="Hsu H.-F."/>
            <person name="Guo C.-T."/>
            <person name="Hsieh J.-L."/>
            <person name="Huang C.-C."/>
        </authorList>
    </citation>
    <scope>NUCLEOTIDE SEQUENCE [LARGE SCALE GENOMIC DNA]</scope>
    <source>
        <strain evidence="1">869T2</strain>
    </source>
</reference>
<comment type="caution">
    <text evidence="1">The sequence shown here is derived from an EMBL/GenBank/DDBJ whole genome shotgun (WGS) entry which is preliminary data.</text>
</comment>
<dbReference type="Pfam" id="PF06897">
    <property type="entry name" value="DUF1269"/>
    <property type="match status" value="1"/>
</dbReference>
<dbReference type="InterPro" id="IPR009200">
    <property type="entry name" value="DUF1269_membrane"/>
</dbReference>
<accession>A0A071M6K9</accession>